<dbReference type="EMBL" id="CP046051">
    <property type="protein sequence ID" value="QKN23417.1"/>
    <property type="molecule type" value="Genomic_DNA"/>
</dbReference>
<dbReference type="AlphaFoldDB" id="A0A859DN42"/>
<organism evidence="1 3">
    <name type="scientific">Caproicibacterium lactatifermentans</name>
    <dbReference type="NCBI Taxonomy" id="2666138"/>
    <lineage>
        <taxon>Bacteria</taxon>
        <taxon>Bacillati</taxon>
        <taxon>Bacillota</taxon>
        <taxon>Clostridia</taxon>
        <taxon>Eubacteriales</taxon>
        <taxon>Oscillospiraceae</taxon>
        <taxon>Caproicibacterium</taxon>
    </lineage>
</organism>
<accession>A0A859DN42</accession>
<dbReference type="Proteomes" id="UP000509623">
    <property type="component" value="Chromosome"/>
</dbReference>
<name>A0A859DN42_9FIRM</name>
<reference evidence="3 4" key="1">
    <citation type="submission" date="2019-11" db="EMBL/GenBank/DDBJ databases">
        <authorList>
            <person name="Ren C."/>
            <person name="Wang H."/>
            <person name="Xu Y."/>
        </authorList>
    </citation>
    <scope>NUCLEOTIDE SEQUENCE [LARGE SCALE GENOMIC DNA]</scope>
    <source>
        <strain evidence="4">JNU-WLY1368</strain>
        <strain evidence="1 3">LBM 19010</strain>
    </source>
</reference>
<keyword evidence="4" id="KW-1185">Reference proteome</keyword>
<dbReference type="EMBL" id="CP046161">
    <property type="protein sequence ID" value="QKO29905.1"/>
    <property type="molecule type" value="Genomic_DNA"/>
</dbReference>
<protein>
    <submittedName>
        <fullName evidence="1">Uncharacterized protein</fullName>
    </submittedName>
</protein>
<evidence type="ECO:0000313" key="3">
    <source>
        <dbReference type="Proteomes" id="UP000501316"/>
    </source>
</evidence>
<reference evidence="2" key="2">
    <citation type="journal article" date="2021" name="Appl. Environ. Microbiol.">
        <title>Adaptability of a Caproate-Producing Bacterium Contributes to Its Dominance in an Anaerobic Fermentation System.</title>
        <authorList>
            <person name="Wang H."/>
            <person name="Gu Y."/>
            <person name="Zhou W."/>
            <person name="Zhao D."/>
            <person name="Qiao Z."/>
            <person name="Zheng J."/>
            <person name="Gao J."/>
            <person name="Chen X."/>
            <person name="Ren C."/>
            <person name="Xu Y."/>
        </authorList>
    </citation>
    <scope>NUCLEOTIDE SEQUENCE</scope>
    <source>
        <strain evidence="2">JNU-WLY1368</strain>
    </source>
</reference>
<evidence type="ECO:0000313" key="2">
    <source>
        <dbReference type="EMBL" id="QKO29905.1"/>
    </source>
</evidence>
<dbReference type="RefSeq" id="WP_086036429.1">
    <property type="nucleotide sequence ID" value="NZ_CP046051.1"/>
</dbReference>
<gene>
    <name evidence="1" type="ORF">GJQ69_02260</name>
    <name evidence="2" type="ORF">GKP14_02095</name>
</gene>
<dbReference type="KEGG" id="clf:GJQ69_02260"/>
<reference evidence="2" key="3">
    <citation type="journal article" date="2022" name="Int. J. Syst. Evol. Microbiol.">
        <title>Caproicibacterium lactatifermentans sp. nov., isolated from pit clay used for the production of Chinese strong aroma-type liquor.</title>
        <authorList>
            <person name="Wang H."/>
            <person name="Gu Y."/>
            <person name="Zhao D."/>
            <person name="Qiao Z."/>
            <person name="Zheng J."/>
            <person name="Gao J."/>
            <person name="Ren C."/>
            <person name="Xu Y."/>
        </authorList>
    </citation>
    <scope>NUCLEOTIDE SEQUENCE</scope>
    <source>
        <strain evidence="2">JNU-WLY1368</strain>
    </source>
</reference>
<dbReference type="Proteomes" id="UP000501316">
    <property type="component" value="Chromosome"/>
</dbReference>
<sequence length="84" mass="9469">MKGKKLKGLTGLDGKCVWVEFEDPDEATCENCGACGTSRLANAVYQDGVYRVEGHFLVSPQNPKLFFHEFIPRICGIYEWLPED</sequence>
<proteinExistence type="predicted"/>
<evidence type="ECO:0000313" key="1">
    <source>
        <dbReference type="EMBL" id="QKN23417.1"/>
    </source>
</evidence>
<evidence type="ECO:0000313" key="4">
    <source>
        <dbReference type="Proteomes" id="UP000509623"/>
    </source>
</evidence>